<dbReference type="GO" id="GO:0009307">
    <property type="term" value="P:DNA restriction-modification system"/>
    <property type="evidence" value="ECO:0007669"/>
    <property type="project" value="InterPro"/>
</dbReference>
<dbReference type="PANTHER" id="PTHR30481:SF4">
    <property type="entry name" value="SITE-SPECIFIC DNA-METHYLTRANSFERASE (ADENINE-SPECIFIC)"/>
    <property type="match status" value="1"/>
</dbReference>
<evidence type="ECO:0000256" key="1">
    <source>
        <dbReference type="ARBA" id="ARBA00022603"/>
    </source>
</evidence>
<dbReference type="SUPFAM" id="SSF53335">
    <property type="entry name" value="S-adenosyl-L-methionine-dependent methyltransferases"/>
    <property type="match status" value="1"/>
</dbReference>
<dbReference type="KEGG" id="rbi:RB2501_01400"/>
<organism evidence="4 5">
    <name type="scientific">Robiginitalea biformata (strain ATCC BAA-864 / DSM 15991 / KCTC 12146 / HTCC2501)</name>
    <dbReference type="NCBI Taxonomy" id="313596"/>
    <lineage>
        <taxon>Bacteria</taxon>
        <taxon>Pseudomonadati</taxon>
        <taxon>Bacteroidota</taxon>
        <taxon>Flavobacteriia</taxon>
        <taxon>Flavobacteriales</taxon>
        <taxon>Flavobacteriaceae</taxon>
        <taxon>Robiginitalea</taxon>
    </lineage>
</organism>
<dbReference type="STRING" id="313596.RB2501_01400"/>
<gene>
    <name evidence="4" type="ordered locus">RB2501_01400</name>
</gene>
<evidence type="ECO:0000256" key="3">
    <source>
        <dbReference type="ARBA" id="ARBA00022691"/>
    </source>
</evidence>
<keyword evidence="5" id="KW-1185">Reference proteome</keyword>
<proteinExistence type="predicted"/>
<dbReference type="InterPro" id="IPR012327">
    <property type="entry name" value="MeTrfase_D12"/>
</dbReference>
<reference evidence="4 5" key="1">
    <citation type="journal article" date="2009" name="J. Bacteriol.">
        <title>Complete genome sequence of Robiginitalea biformata HTCC2501.</title>
        <authorList>
            <person name="Oh H.M."/>
            <person name="Giovannoni S.J."/>
            <person name="Lee K."/>
            <person name="Ferriera S."/>
            <person name="Johnson J."/>
            <person name="Cho J.C."/>
        </authorList>
    </citation>
    <scope>NUCLEOTIDE SEQUENCE [LARGE SCALE GENOMIC DNA]</scope>
    <source>
        <strain evidence="5">ATCC BAA-864 / HTCC2501 / KCTC 12146</strain>
    </source>
</reference>
<accession>A4CPV5</accession>
<dbReference type="HOGENOM" id="CLU_063430_1_1_10"/>
<dbReference type="GO" id="GO:1904047">
    <property type="term" value="F:S-adenosyl-L-methionine binding"/>
    <property type="evidence" value="ECO:0007669"/>
    <property type="project" value="TreeGrafter"/>
</dbReference>
<keyword evidence="1 4" id="KW-0489">Methyltransferase</keyword>
<dbReference type="Proteomes" id="UP000009049">
    <property type="component" value="Chromosome"/>
</dbReference>
<dbReference type="Gene3D" id="3.40.50.150">
    <property type="entry name" value="Vaccinia Virus protein VP39"/>
    <property type="match status" value="1"/>
</dbReference>
<dbReference type="AlphaFoldDB" id="A4CPV5"/>
<evidence type="ECO:0000256" key="2">
    <source>
        <dbReference type="ARBA" id="ARBA00022679"/>
    </source>
</evidence>
<keyword evidence="3" id="KW-0949">S-adenosyl-L-methionine</keyword>
<dbReference type="GO" id="GO:0043565">
    <property type="term" value="F:sequence-specific DNA binding"/>
    <property type="evidence" value="ECO:0007669"/>
    <property type="project" value="TreeGrafter"/>
</dbReference>
<dbReference type="InterPro" id="IPR029063">
    <property type="entry name" value="SAM-dependent_MTases_sf"/>
</dbReference>
<keyword evidence="2 4" id="KW-0808">Transferase</keyword>
<dbReference type="eggNOG" id="COG0338">
    <property type="taxonomic scope" value="Bacteria"/>
</dbReference>
<dbReference type="Pfam" id="PF02086">
    <property type="entry name" value="MethyltransfD12"/>
    <property type="match status" value="1"/>
</dbReference>
<name>A4CPV5_ROBBH</name>
<sequence>MLQKSRSYSEVYNDLDGEVVNLFRVVRDCGRDLLDVLRMTPFSRDEFNLSYNTSVDPIEQARRTVIRSFMGFASGLQSHQRTGFRSCSNRSGTTPARDWVNYPDALEGIIERLQGVVIENRDALDVISQHDTPDTLHYIDPPYVLNTRFKGQSTRIYAEEMMDQDHENLCQAIQGLQGAVVVSGYDNEIYNDLLTGWHKYYRKAFADGAKARMEVLWTNRMKPNLQTAIAL</sequence>
<dbReference type="REBASE" id="22072">
    <property type="entry name" value="M.RbiORF1400P"/>
</dbReference>
<dbReference type="GO" id="GO:0032259">
    <property type="term" value="P:methylation"/>
    <property type="evidence" value="ECO:0007669"/>
    <property type="project" value="UniProtKB-KW"/>
</dbReference>
<evidence type="ECO:0000313" key="4">
    <source>
        <dbReference type="EMBL" id="EAR14040.1"/>
    </source>
</evidence>
<evidence type="ECO:0000313" key="5">
    <source>
        <dbReference type="Proteomes" id="UP000009049"/>
    </source>
</evidence>
<dbReference type="PANTHER" id="PTHR30481">
    <property type="entry name" value="DNA ADENINE METHYLASE"/>
    <property type="match status" value="1"/>
</dbReference>
<protein>
    <submittedName>
        <fullName evidence="4">Putative methyltransferase</fullName>
    </submittedName>
</protein>
<dbReference type="EMBL" id="CP001712">
    <property type="protein sequence ID" value="EAR14040.1"/>
    <property type="molecule type" value="Genomic_DNA"/>
</dbReference>
<dbReference type="GO" id="GO:0009007">
    <property type="term" value="F:site-specific DNA-methyltransferase (adenine-specific) activity"/>
    <property type="evidence" value="ECO:0007669"/>
    <property type="project" value="UniProtKB-EC"/>
</dbReference>
<dbReference type="GO" id="GO:0006298">
    <property type="term" value="P:mismatch repair"/>
    <property type="evidence" value="ECO:0007669"/>
    <property type="project" value="TreeGrafter"/>
</dbReference>